<dbReference type="EMBL" id="JAINUF010000008">
    <property type="protein sequence ID" value="KAJ8351857.1"/>
    <property type="molecule type" value="Genomic_DNA"/>
</dbReference>
<name>A0A9Q1F613_SYNKA</name>
<comment type="caution">
    <text evidence="1">The sequence shown here is derived from an EMBL/GenBank/DDBJ whole genome shotgun (WGS) entry which is preliminary data.</text>
</comment>
<proteinExistence type="predicted"/>
<dbReference type="Proteomes" id="UP001152622">
    <property type="component" value="Chromosome 8"/>
</dbReference>
<keyword evidence="2" id="KW-1185">Reference proteome</keyword>
<accession>A0A9Q1F613</accession>
<evidence type="ECO:0000313" key="2">
    <source>
        <dbReference type="Proteomes" id="UP001152622"/>
    </source>
</evidence>
<organism evidence="1 2">
    <name type="scientific">Synaphobranchus kaupii</name>
    <name type="common">Kaup's arrowtooth eel</name>
    <dbReference type="NCBI Taxonomy" id="118154"/>
    <lineage>
        <taxon>Eukaryota</taxon>
        <taxon>Metazoa</taxon>
        <taxon>Chordata</taxon>
        <taxon>Craniata</taxon>
        <taxon>Vertebrata</taxon>
        <taxon>Euteleostomi</taxon>
        <taxon>Actinopterygii</taxon>
        <taxon>Neopterygii</taxon>
        <taxon>Teleostei</taxon>
        <taxon>Anguilliformes</taxon>
        <taxon>Synaphobranchidae</taxon>
        <taxon>Synaphobranchus</taxon>
    </lineage>
</organism>
<protein>
    <submittedName>
        <fullName evidence="1">Uncharacterized protein</fullName>
    </submittedName>
</protein>
<sequence>MAATDTLCGDTAEDGKDTQSDMYTLDQINEFLNETFGKPVKVKMEGSGLGLLRRAGRLGYDCQLFLMRPGVVDFSGLMPYYNSVIQAMAWYQTLRLSQGTTCPEGGGWRSASELAEVVGMRSTRLMQQLLEGIRAAIPASLSRALQRTFLLGKPGETGEEFPPVTVAAAYDD</sequence>
<gene>
    <name evidence="1" type="ORF">SKAU_G00233330</name>
</gene>
<dbReference type="AlphaFoldDB" id="A0A9Q1F613"/>
<evidence type="ECO:0000313" key="1">
    <source>
        <dbReference type="EMBL" id="KAJ8351857.1"/>
    </source>
</evidence>
<reference evidence="1" key="1">
    <citation type="journal article" date="2023" name="Science">
        <title>Genome structures resolve the early diversification of teleost fishes.</title>
        <authorList>
            <person name="Parey E."/>
            <person name="Louis A."/>
            <person name="Montfort J."/>
            <person name="Bouchez O."/>
            <person name="Roques C."/>
            <person name="Iampietro C."/>
            <person name="Lluch J."/>
            <person name="Castinel A."/>
            <person name="Donnadieu C."/>
            <person name="Desvignes T."/>
            <person name="Floi Bucao C."/>
            <person name="Jouanno E."/>
            <person name="Wen M."/>
            <person name="Mejri S."/>
            <person name="Dirks R."/>
            <person name="Jansen H."/>
            <person name="Henkel C."/>
            <person name="Chen W.J."/>
            <person name="Zahm M."/>
            <person name="Cabau C."/>
            <person name="Klopp C."/>
            <person name="Thompson A.W."/>
            <person name="Robinson-Rechavi M."/>
            <person name="Braasch I."/>
            <person name="Lecointre G."/>
            <person name="Bobe J."/>
            <person name="Postlethwait J.H."/>
            <person name="Berthelot C."/>
            <person name="Roest Crollius H."/>
            <person name="Guiguen Y."/>
        </authorList>
    </citation>
    <scope>NUCLEOTIDE SEQUENCE</scope>
    <source>
        <strain evidence="1">WJC10195</strain>
    </source>
</reference>